<dbReference type="CDD" id="cd06171">
    <property type="entry name" value="Sigma70_r4"/>
    <property type="match status" value="1"/>
</dbReference>
<keyword evidence="2" id="KW-0805">Transcription regulation</keyword>
<comment type="caution">
    <text evidence="7">The sequence shown here is derived from an EMBL/GenBank/DDBJ whole genome shotgun (WGS) entry which is preliminary data.</text>
</comment>
<dbReference type="SUPFAM" id="SSF88946">
    <property type="entry name" value="Sigma2 domain of RNA polymerase sigma factors"/>
    <property type="match status" value="1"/>
</dbReference>
<dbReference type="Pfam" id="PF04542">
    <property type="entry name" value="Sigma70_r2"/>
    <property type="match status" value="1"/>
</dbReference>
<dbReference type="GO" id="GO:0003677">
    <property type="term" value="F:DNA binding"/>
    <property type="evidence" value="ECO:0007669"/>
    <property type="project" value="InterPro"/>
</dbReference>
<dbReference type="InterPro" id="IPR039425">
    <property type="entry name" value="RNA_pol_sigma-70-like"/>
</dbReference>
<dbReference type="PANTHER" id="PTHR43133">
    <property type="entry name" value="RNA POLYMERASE ECF-TYPE SIGMA FACTO"/>
    <property type="match status" value="1"/>
</dbReference>
<dbReference type="InterPro" id="IPR013325">
    <property type="entry name" value="RNA_pol_sigma_r2"/>
</dbReference>
<protein>
    <submittedName>
        <fullName evidence="7">Sigma-70 family RNA polymerase sigma factor</fullName>
    </submittedName>
</protein>
<dbReference type="Pfam" id="PF08281">
    <property type="entry name" value="Sigma70_r4_2"/>
    <property type="match status" value="1"/>
</dbReference>
<dbReference type="RefSeq" id="WP_330485499.1">
    <property type="nucleotide sequence ID" value="NZ_JAZBJZ010000109.1"/>
</dbReference>
<proteinExistence type="inferred from homology"/>
<sequence>MLTNPPIDEISVLERIASQDQAALSLLYDRYARVIYTIAYRIIGSAEESEEIVLDVFTQVWRIAKNYTPQKGRVDTWLFMIARSRALDRIRSRTRSYKAIEASEHALLLHSHADSPEEDVLVRERSDYVKAALEKLPSEQRLVLELAYFKGLSHTQIAVETGISLGTIKTRIRLGLKKLRESLGEEWCSF</sequence>
<evidence type="ECO:0000256" key="2">
    <source>
        <dbReference type="ARBA" id="ARBA00023015"/>
    </source>
</evidence>
<dbReference type="InterPro" id="IPR014284">
    <property type="entry name" value="RNA_pol_sigma-70_dom"/>
</dbReference>
<evidence type="ECO:0000256" key="3">
    <source>
        <dbReference type="ARBA" id="ARBA00023082"/>
    </source>
</evidence>
<dbReference type="PANTHER" id="PTHR43133:SF62">
    <property type="entry name" value="RNA POLYMERASE SIGMA FACTOR SIGZ"/>
    <property type="match status" value="1"/>
</dbReference>
<organism evidence="7 8">
    <name type="scientific">Tumidithrix elongata BACA0141</name>
    <dbReference type="NCBI Taxonomy" id="2716417"/>
    <lineage>
        <taxon>Bacteria</taxon>
        <taxon>Bacillati</taxon>
        <taxon>Cyanobacteriota</taxon>
        <taxon>Cyanophyceae</taxon>
        <taxon>Pseudanabaenales</taxon>
        <taxon>Pseudanabaenaceae</taxon>
        <taxon>Tumidithrix</taxon>
        <taxon>Tumidithrix elongata</taxon>
    </lineage>
</organism>
<evidence type="ECO:0000259" key="6">
    <source>
        <dbReference type="Pfam" id="PF08281"/>
    </source>
</evidence>
<feature type="domain" description="RNA polymerase sigma factor 70 region 4 type 2" evidence="6">
    <location>
        <begin position="128"/>
        <end position="179"/>
    </location>
</feature>
<name>A0AAW9Q787_9CYAN</name>
<keyword evidence="3" id="KW-0731">Sigma factor</keyword>
<evidence type="ECO:0000259" key="5">
    <source>
        <dbReference type="Pfam" id="PF04542"/>
    </source>
</evidence>
<evidence type="ECO:0000313" key="8">
    <source>
        <dbReference type="Proteomes" id="UP001333818"/>
    </source>
</evidence>
<dbReference type="GO" id="GO:0006352">
    <property type="term" value="P:DNA-templated transcription initiation"/>
    <property type="evidence" value="ECO:0007669"/>
    <property type="project" value="InterPro"/>
</dbReference>
<feature type="domain" description="RNA polymerase sigma-70 region 2" evidence="5">
    <location>
        <begin position="27"/>
        <end position="95"/>
    </location>
</feature>
<evidence type="ECO:0000256" key="1">
    <source>
        <dbReference type="ARBA" id="ARBA00010641"/>
    </source>
</evidence>
<dbReference type="Proteomes" id="UP001333818">
    <property type="component" value="Unassembled WGS sequence"/>
</dbReference>
<dbReference type="AlphaFoldDB" id="A0AAW9Q787"/>
<comment type="similarity">
    <text evidence="1">Belongs to the sigma-70 factor family. ECF subfamily.</text>
</comment>
<dbReference type="InterPro" id="IPR036388">
    <property type="entry name" value="WH-like_DNA-bd_sf"/>
</dbReference>
<keyword evidence="8" id="KW-1185">Reference proteome</keyword>
<dbReference type="InterPro" id="IPR013324">
    <property type="entry name" value="RNA_pol_sigma_r3/r4-like"/>
</dbReference>
<dbReference type="NCBIfam" id="TIGR02937">
    <property type="entry name" value="sigma70-ECF"/>
    <property type="match status" value="1"/>
</dbReference>
<dbReference type="InterPro" id="IPR013249">
    <property type="entry name" value="RNA_pol_sigma70_r4_t2"/>
</dbReference>
<reference evidence="7" key="1">
    <citation type="submission" date="2024-01" db="EMBL/GenBank/DDBJ databases">
        <title>Bank of Algae and Cyanobacteria of the Azores (BACA) strain genomes.</title>
        <authorList>
            <person name="Luz R."/>
            <person name="Cordeiro R."/>
            <person name="Fonseca A."/>
            <person name="Goncalves V."/>
        </authorList>
    </citation>
    <scope>NUCLEOTIDE SEQUENCE</scope>
    <source>
        <strain evidence="7">BACA0141</strain>
    </source>
</reference>
<evidence type="ECO:0000313" key="7">
    <source>
        <dbReference type="EMBL" id="MEE3719063.1"/>
    </source>
</evidence>
<dbReference type="EMBL" id="JAZBJZ010000109">
    <property type="protein sequence ID" value="MEE3719063.1"/>
    <property type="molecule type" value="Genomic_DNA"/>
</dbReference>
<evidence type="ECO:0000256" key="4">
    <source>
        <dbReference type="ARBA" id="ARBA00023163"/>
    </source>
</evidence>
<dbReference type="Gene3D" id="1.10.1740.10">
    <property type="match status" value="1"/>
</dbReference>
<keyword evidence="4" id="KW-0804">Transcription</keyword>
<dbReference type="Gene3D" id="1.10.10.10">
    <property type="entry name" value="Winged helix-like DNA-binding domain superfamily/Winged helix DNA-binding domain"/>
    <property type="match status" value="1"/>
</dbReference>
<gene>
    <name evidence="7" type="ORF">V2H45_20165</name>
</gene>
<dbReference type="InterPro" id="IPR007627">
    <property type="entry name" value="RNA_pol_sigma70_r2"/>
</dbReference>
<accession>A0AAW9Q787</accession>
<dbReference type="SUPFAM" id="SSF88659">
    <property type="entry name" value="Sigma3 and sigma4 domains of RNA polymerase sigma factors"/>
    <property type="match status" value="1"/>
</dbReference>
<dbReference type="GO" id="GO:0016987">
    <property type="term" value="F:sigma factor activity"/>
    <property type="evidence" value="ECO:0007669"/>
    <property type="project" value="UniProtKB-KW"/>
</dbReference>